<reference evidence="1 2" key="1">
    <citation type="submission" date="2016-09" db="EMBL/GenBank/DDBJ databases">
        <authorList>
            <person name="Capua I."/>
            <person name="De Benedictis P."/>
            <person name="Joannis T."/>
            <person name="Lombin L.H."/>
            <person name="Cattoli G."/>
        </authorList>
    </citation>
    <scope>NUCLEOTIDE SEQUENCE [LARGE SCALE GENOMIC DNA]</scope>
    <source>
        <strain evidence="1 2">LMG 25899</strain>
    </source>
</reference>
<accession>A0A1E5KT68</accession>
<evidence type="ECO:0000313" key="2">
    <source>
        <dbReference type="Proteomes" id="UP000095256"/>
    </source>
</evidence>
<dbReference type="OrthoDB" id="2185383at2"/>
<name>A0A1E5KT68_9ENTE</name>
<dbReference type="RefSeq" id="WP_069700048.1">
    <property type="nucleotide sequence ID" value="NZ_JAGGMA010000005.1"/>
</dbReference>
<comment type="caution">
    <text evidence="1">The sequence shown here is derived from an EMBL/GenBank/DDBJ whole genome shotgun (WGS) entry which is preliminary data.</text>
</comment>
<protein>
    <submittedName>
        <fullName evidence="1">Uncharacterized protein</fullName>
    </submittedName>
</protein>
<proteinExistence type="predicted"/>
<keyword evidence="2" id="KW-1185">Reference proteome</keyword>
<evidence type="ECO:0000313" key="1">
    <source>
        <dbReference type="EMBL" id="OEH81060.1"/>
    </source>
</evidence>
<dbReference type="EMBL" id="MIEK01000067">
    <property type="protein sequence ID" value="OEH81060.1"/>
    <property type="molecule type" value="Genomic_DNA"/>
</dbReference>
<dbReference type="Proteomes" id="UP000095256">
    <property type="component" value="Unassembled WGS sequence"/>
</dbReference>
<sequence>MIIIKGNEPRKIEKVWDIVKKDHSGNKVAIVGYKGDIPHNFIRAKQMASYENFTEKNVLAEMERFLSDVKGRFEALVLYIDCEGHVVEKIKELTKGYEEKIFLTVNHPSEELIVVKE</sequence>
<organism evidence="1 2">
    <name type="scientific">Enterococcus rivorum</name>
    <dbReference type="NCBI Taxonomy" id="762845"/>
    <lineage>
        <taxon>Bacteria</taxon>
        <taxon>Bacillati</taxon>
        <taxon>Bacillota</taxon>
        <taxon>Bacilli</taxon>
        <taxon>Lactobacillales</taxon>
        <taxon>Enterococcaceae</taxon>
        <taxon>Enterococcus</taxon>
    </lineage>
</organism>
<dbReference type="STRING" id="762845.BCR26_06000"/>
<gene>
    <name evidence="1" type="ORF">BCR26_06000</name>
</gene>
<dbReference type="AlphaFoldDB" id="A0A1E5KT68"/>